<keyword evidence="3" id="KW-1185">Reference proteome</keyword>
<feature type="region of interest" description="Disordered" evidence="1">
    <location>
        <begin position="62"/>
        <end position="107"/>
    </location>
</feature>
<evidence type="ECO:0000313" key="3">
    <source>
        <dbReference type="Proteomes" id="UP000770661"/>
    </source>
</evidence>
<reference evidence="2" key="1">
    <citation type="submission" date="2020-07" db="EMBL/GenBank/DDBJ databases">
        <title>The High-quality genome of the commercially important snow crab, Chionoecetes opilio.</title>
        <authorList>
            <person name="Jeong J.-H."/>
            <person name="Ryu S."/>
        </authorList>
    </citation>
    <scope>NUCLEOTIDE SEQUENCE</scope>
    <source>
        <strain evidence="2">MADBK_172401_WGS</strain>
        <tissue evidence="2">Digestive gland</tissue>
    </source>
</reference>
<dbReference type="AlphaFoldDB" id="A0A8J5D341"/>
<gene>
    <name evidence="2" type="primary">ccnd1_1</name>
    <name evidence="2" type="ORF">GWK47_035616</name>
</gene>
<accession>A0A8J5D341</accession>
<evidence type="ECO:0000313" key="2">
    <source>
        <dbReference type="EMBL" id="KAG0726945.1"/>
    </source>
</evidence>
<organism evidence="2 3">
    <name type="scientific">Chionoecetes opilio</name>
    <name type="common">Atlantic snow crab</name>
    <name type="synonym">Cancer opilio</name>
    <dbReference type="NCBI Taxonomy" id="41210"/>
    <lineage>
        <taxon>Eukaryota</taxon>
        <taxon>Metazoa</taxon>
        <taxon>Ecdysozoa</taxon>
        <taxon>Arthropoda</taxon>
        <taxon>Crustacea</taxon>
        <taxon>Multicrustacea</taxon>
        <taxon>Malacostraca</taxon>
        <taxon>Eumalacostraca</taxon>
        <taxon>Eucarida</taxon>
        <taxon>Decapoda</taxon>
        <taxon>Pleocyemata</taxon>
        <taxon>Brachyura</taxon>
        <taxon>Eubrachyura</taxon>
        <taxon>Majoidea</taxon>
        <taxon>Majidae</taxon>
        <taxon>Chionoecetes</taxon>
    </lineage>
</organism>
<feature type="compositionally biased region" description="Polar residues" evidence="1">
    <location>
        <begin position="233"/>
        <end position="249"/>
    </location>
</feature>
<proteinExistence type="predicted"/>
<feature type="region of interest" description="Disordered" evidence="1">
    <location>
        <begin position="233"/>
        <end position="255"/>
    </location>
</feature>
<dbReference type="OrthoDB" id="306099at2759"/>
<dbReference type="Proteomes" id="UP000770661">
    <property type="component" value="Unassembled WGS sequence"/>
</dbReference>
<sequence>MKGGGLAPHYTWALNAFPPHAQPLSSHLSLVLAIALSPKPSFFPPSDVPCVPLRDAQWMWGRNREGGVGGGGQIKPQGWGEEAGEKGSSHGGSRSGSQEGKSPATFSAVGGMQEAPRWGLGEGRLGLVEEEVSLKARLCLASSCQDARFTSNPPSMVAAAAVASAIQGVLHRHEVEDEAAAAAPISLASHGNHTSASAQQYMQDLYLRLHDITQIDTDCLKECHRQIEIWTQSSGDSPAHSAESTTPTDMQDVMF</sequence>
<dbReference type="EMBL" id="JACEEZ010003868">
    <property type="protein sequence ID" value="KAG0726945.1"/>
    <property type="molecule type" value="Genomic_DNA"/>
</dbReference>
<dbReference type="Gene3D" id="1.10.472.10">
    <property type="entry name" value="Cyclin-like"/>
    <property type="match status" value="1"/>
</dbReference>
<name>A0A8J5D341_CHIOP</name>
<protein>
    <submittedName>
        <fullName evidence="2">G1/S-specific cyclin-D1</fullName>
    </submittedName>
</protein>
<evidence type="ECO:0000256" key="1">
    <source>
        <dbReference type="SAM" id="MobiDB-lite"/>
    </source>
</evidence>
<comment type="caution">
    <text evidence="2">The sequence shown here is derived from an EMBL/GenBank/DDBJ whole genome shotgun (WGS) entry which is preliminary data.</text>
</comment>